<keyword evidence="1 3" id="KW-0963">Cytoplasm</keyword>
<dbReference type="RefSeq" id="WP_149677550.1">
    <property type="nucleotide sequence ID" value="NZ_FQZP01000003.1"/>
</dbReference>
<evidence type="ECO:0000256" key="2">
    <source>
        <dbReference type="ARBA" id="ARBA00022845"/>
    </source>
</evidence>
<dbReference type="InterPro" id="IPR036567">
    <property type="entry name" value="RHF-like"/>
</dbReference>
<dbReference type="AlphaFoldDB" id="A0A1M6BHL9"/>
<dbReference type="CDD" id="cd00552">
    <property type="entry name" value="RaiA"/>
    <property type="match status" value="1"/>
</dbReference>
<comment type="function">
    <text evidence="3">Required for dimerization of active 70S ribosomes into 100S ribosomes in stationary phase; 100S ribosomes are translationally inactive and sometimes present during exponential growth.</text>
</comment>
<evidence type="ECO:0000256" key="4">
    <source>
        <dbReference type="SAM" id="Coils"/>
    </source>
</evidence>
<dbReference type="Pfam" id="PF16321">
    <property type="entry name" value="Ribosom_S30AE_C"/>
    <property type="match status" value="1"/>
</dbReference>
<evidence type="ECO:0000313" key="6">
    <source>
        <dbReference type="EMBL" id="SHI47973.1"/>
    </source>
</evidence>
<gene>
    <name evidence="3" type="primary">hpf</name>
    <name evidence="6" type="ORF">SAMN05444373_10031</name>
</gene>
<comment type="subcellular location">
    <subcellularLocation>
        <location evidence="3">Cytoplasm</location>
    </subcellularLocation>
</comment>
<evidence type="ECO:0000256" key="3">
    <source>
        <dbReference type="HAMAP-Rule" id="MF_00839"/>
    </source>
</evidence>
<evidence type="ECO:0000259" key="5">
    <source>
        <dbReference type="Pfam" id="PF16321"/>
    </source>
</evidence>
<dbReference type="NCBIfam" id="TIGR00741">
    <property type="entry name" value="yfiA"/>
    <property type="match status" value="1"/>
</dbReference>
<dbReference type="EMBL" id="FQZP01000003">
    <property type="protein sequence ID" value="SHI47973.1"/>
    <property type="molecule type" value="Genomic_DNA"/>
</dbReference>
<protein>
    <recommendedName>
        <fullName evidence="3">Ribosome hibernation promoting factor</fullName>
        <shortName evidence="3">HPF</shortName>
    </recommendedName>
</protein>
<dbReference type="InterPro" id="IPR038416">
    <property type="entry name" value="Ribosom_S30AE_C_sf"/>
</dbReference>
<dbReference type="Gene3D" id="3.30.160.100">
    <property type="entry name" value="Ribosome hibernation promotion factor-like"/>
    <property type="match status" value="1"/>
</dbReference>
<comment type="subunit">
    <text evidence="3">Interacts with 100S ribosomes.</text>
</comment>
<organism evidence="6 7">
    <name type="scientific">Thermoclostridium caenicola</name>
    <dbReference type="NCBI Taxonomy" id="659425"/>
    <lineage>
        <taxon>Bacteria</taxon>
        <taxon>Bacillati</taxon>
        <taxon>Bacillota</taxon>
        <taxon>Clostridia</taxon>
        <taxon>Eubacteriales</taxon>
        <taxon>Oscillospiraceae</taxon>
        <taxon>Thermoclostridium</taxon>
    </lineage>
</organism>
<name>A0A1M6BHL9_9FIRM</name>
<dbReference type="InterPro" id="IPR003489">
    <property type="entry name" value="RHF/RaiA"/>
</dbReference>
<evidence type="ECO:0000313" key="7">
    <source>
        <dbReference type="Proteomes" id="UP000324781"/>
    </source>
</evidence>
<dbReference type="GO" id="GO:0022627">
    <property type="term" value="C:cytosolic small ribosomal subunit"/>
    <property type="evidence" value="ECO:0007669"/>
    <property type="project" value="TreeGrafter"/>
</dbReference>
<keyword evidence="2 3" id="KW-0810">Translation regulation</keyword>
<dbReference type="InterPro" id="IPR050574">
    <property type="entry name" value="HPF/YfiA_ribosome-assoc"/>
</dbReference>
<dbReference type="GO" id="GO:0043024">
    <property type="term" value="F:ribosomal small subunit binding"/>
    <property type="evidence" value="ECO:0007669"/>
    <property type="project" value="TreeGrafter"/>
</dbReference>
<dbReference type="InterPro" id="IPR034694">
    <property type="entry name" value="HPF_long/plastid"/>
</dbReference>
<dbReference type="FunFam" id="3.30.505.50:FF:000001">
    <property type="entry name" value="Ribosome hibernation promoting factor"/>
    <property type="match status" value="1"/>
</dbReference>
<keyword evidence="7" id="KW-1185">Reference proteome</keyword>
<dbReference type="Proteomes" id="UP000324781">
    <property type="component" value="Unassembled WGS sequence"/>
</dbReference>
<dbReference type="Gene3D" id="3.30.505.50">
    <property type="entry name" value="Sigma 54 modulation/S30EA ribosomal protein, C-terminal domain"/>
    <property type="match status" value="1"/>
</dbReference>
<accession>A0A1M6BHL9</accession>
<dbReference type="PANTHER" id="PTHR33231">
    <property type="entry name" value="30S RIBOSOMAL PROTEIN"/>
    <property type="match status" value="1"/>
</dbReference>
<sequence>MQFIISKKNANVSDKVIEKAKKKIGKFDKFFRPETEAHLTFSIEKERCIFEVTIYAKGTIIRAEESTDDMYASIDLAVEKLERQIRKHKTRLGKKIRQEAMVPENYDIAEAIEEDDDFKVVKTKRFPLKPMSLEEAILQMKLLGHSFFVFTNAETEKVNVVYSRKDGKYGLLEPEE</sequence>
<dbReference type="Pfam" id="PF02482">
    <property type="entry name" value="Ribosomal_S30AE"/>
    <property type="match status" value="1"/>
</dbReference>
<proteinExistence type="inferred from homology"/>
<comment type="similarity">
    <text evidence="3">Belongs to the HPF/YfiA ribosome-associated protein family. Long HPF subfamily.</text>
</comment>
<dbReference type="HAMAP" id="MF_00839">
    <property type="entry name" value="HPF"/>
    <property type="match status" value="1"/>
</dbReference>
<feature type="coiled-coil region" evidence="4">
    <location>
        <begin position="71"/>
        <end position="98"/>
    </location>
</feature>
<dbReference type="InterPro" id="IPR032528">
    <property type="entry name" value="Ribosom_S30AE_C"/>
</dbReference>
<evidence type="ECO:0000256" key="1">
    <source>
        <dbReference type="ARBA" id="ARBA00022490"/>
    </source>
</evidence>
<keyword evidence="6" id="KW-0687">Ribonucleoprotein</keyword>
<keyword evidence="4" id="KW-0175">Coiled coil</keyword>
<keyword evidence="6" id="KW-0689">Ribosomal protein</keyword>
<dbReference type="GO" id="GO:0045900">
    <property type="term" value="P:negative regulation of translational elongation"/>
    <property type="evidence" value="ECO:0007669"/>
    <property type="project" value="TreeGrafter"/>
</dbReference>
<dbReference type="OrthoDB" id="9794975at2"/>
<dbReference type="PANTHER" id="PTHR33231:SF1">
    <property type="entry name" value="30S RIBOSOMAL PROTEIN"/>
    <property type="match status" value="1"/>
</dbReference>
<dbReference type="SUPFAM" id="SSF69754">
    <property type="entry name" value="Ribosome binding protein Y (YfiA homologue)"/>
    <property type="match status" value="1"/>
</dbReference>
<reference evidence="6 7" key="1">
    <citation type="submission" date="2016-11" db="EMBL/GenBank/DDBJ databases">
        <authorList>
            <person name="Varghese N."/>
            <person name="Submissions S."/>
        </authorList>
    </citation>
    <scope>NUCLEOTIDE SEQUENCE [LARGE SCALE GENOMIC DNA]</scope>
    <source>
        <strain evidence="6 7">DSM 19027</strain>
    </source>
</reference>
<feature type="domain" description="Sigma 54 modulation/S30EA ribosomal protein C-terminal" evidence="5">
    <location>
        <begin position="117"/>
        <end position="171"/>
    </location>
</feature>